<evidence type="ECO:0000256" key="3">
    <source>
        <dbReference type="ARBA" id="ARBA00022679"/>
    </source>
</evidence>
<evidence type="ECO:0000256" key="9">
    <source>
        <dbReference type="PROSITE-ProRule" id="PRU10141"/>
    </source>
</evidence>
<evidence type="ECO:0000256" key="4">
    <source>
        <dbReference type="ARBA" id="ARBA00022741"/>
    </source>
</evidence>
<keyword evidence="6 9" id="KW-0067">ATP-binding</keyword>
<dbReference type="EMBL" id="AFIJ01000033">
    <property type="protein sequence ID" value="EGL39782.1"/>
    <property type="molecule type" value="Genomic_DNA"/>
</dbReference>
<keyword evidence="2" id="KW-0723">Serine/threonine-protein kinase</keyword>
<comment type="catalytic activity">
    <reaction evidence="8">
        <text>L-seryl-[protein] + ATP = O-phospho-L-seryl-[protein] + ADP + H(+)</text>
        <dbReference type="Rhea" id="RHEA:17989"/>
        <dbReference type="Rhea" id="RHEA-COMP:9863"/>
        <dbReference type="Rhea" id="RHEA-COMP:11604"/>
        <dbReference type="ChEBI" id="CHEBI:15378"/>
        <dbReference type="ChEBI" id="CHEBI:29999"/>
        <dbReference type="ChEBI" id="CHEBI:30616"/>
        <dbReference type="ChEBI" id="CHEBI:83421"/>
        <dbReference type="ChEBI" id="CHEBI:456216"/>
        <dbReference type="EC" id="2.7.11.1"/>
    </reaction>
</comment>
<dbReference type="PANTHER" id="PTHR43289:SF34">
    <property type="entry name" value="SERINE_THREONINE-PROTEIN KINASE YBDM-RELATED"/>
    <property type="match status" value="1"/>
</dbReference>
<evidence type="ECO:0000256" key="7">
    <source>
        <dbReference type="ARBA" id="ARBA00047899"/>
    </source>
</evidence>
<dbReference type="InterPro" id="IPR005543">
    <property type="entry name" value="PASTA_dom"/>
</dbReference>
<sequence>MMKVVEQETMTGHTLANRYQILEEVGTGGMAVVYKARDILLDRIVAVKILHAEYGNDHEFVTRFRQEAQAAAKLSHPNIVNIYDVGKDGDIHYIVMEFVRGETLKEYIEKHGHLPINTSIQIAFDIGEALESAHHNGLVHCDIKPHNILVTETGRIKVADFGIARAINSSATMKEDKKILGSVHYFSPEQASGNTLDERTDIYSLGVVMYEMMTGVVPFEGDTPLSIALQHVQDAIPLPTKYNRRIPRLVERCILKAMAKNPDDRFQSVEELMSELRLSQGFVNSNKGAMPIIKKGFEGTVKLPPVPEKNTRGEGNIFNRFLDSVSRHSKKSIIIAMGSVFIIAFLWAFFSFGNFWSTQDITVPDVTGKQMEIAQTMLTDKHLSVSVKEVDSSDVPVGEVITQTPIGGSVVKANRTIYLTVSRGNHGDTVLVPDLRGLTLDEATRKLKEIGLSVGTVTYADADREDGKILQQTPSSPDKVAQNTTIDVVVSRVKVKEAAPVNVPDTRGMSLDTAMQTLNNAGISIGTVGNLNSNLPNAQATVTGQSLRKGGRTADLYVTYPQTADTSSADVPKEGTGAMRSGKVNIHVPNGSSNPHVQIVLTDDNGSRTVYDKVQAGGDTVVKNVSGVGRTHVKVFINNTLVQDQYL</sequence>
<comment type="catalytic activity">
    <reaction evidence="7">
        <text>L-threonyl-[protein] + ATP = O-phospho-L-threonyl-[protein] + ADP + H(+)</text>
        <dbReference type="Rhea" id="RHEA:46608"/>
        <dbReference type="Rhea" id="RHEA-COMP:11060"/>
        <dbReference type="Rhea" id="RHEA-COMP:11605"/>
        <dbReference type="ChEBI" id="CHEBI:15378"/>
        <dbReference type="ChEBI" id="CHEBI:30013"/>
        <dbReference type="ChEBI" id="CHEBI:30616"/>
        <dbReference type="ChEBI" id="CHEBI:61977"/>
        <dbReference type="ChEBI" id="CHEBI:456216"/>
        <dbReference type="EC" id="2.7.11.1"/>
    </reaction>
</comment>
<evidence type="ECO:0000259" key="12">
    <source>
        <dbReference type="PROSITE" id="PS51178"/>
    </source>
</evidence>
<dbReference type="InterPro" id="IPR008271">
    <property type="entry name" value="Ser/Thr_kinase_AS"/>
</dbReference>
<dbReference type="SMART" id="SM00220">
    <property type="entry name" value="S_TKc"/>
    <property type="match status" value="1"/>
</dbReference>
<keyword evidence="10" id="KW-0472">Membrane</keyword>
<evidence type="ECO:0000256" key="5">
    <source>
        <dbReference type="ARBA" id="ARBA00022777"/>
    </source>
</evidence>
<dbReference type="InterPro" id="IPR017441">
    <property type="entry name" value="Protein_kinase_ATP_BS"/>
</dbReference>
<feature type="domain" description="PASTA" evidence="12">
    <location>
        <begin position="497"/>
        <end position="560"/>
    </location>
</feature>
<feature type="domain" description="PASTA" evidence="12">
    <location>
        <begin position="428"/>
        <end position="492"/>
    </location>
</feature>
<gene>
    <name evidence="13" type="ORF">HMPREF1039_1015</name>
</gene>
<feature type="transmembrane region" description="Helical" evidence="10">
    <location>
        <begin position="333"/>
        <end position="356"/>
    </location>
</feature>
<feature type="domain" description="PASTA" evidence="12">
    <location>
        <begin position="357"/>
        <end position="423"/>
    </location>
</feature>
<feature type="domain" description="Protein kinase" evidence="11">
    <location>
        <begin position="19"/>
        <end position="283"/>
    </location>
</feature>
<organism evidence="13 14">
    <name type="scientific">Megasphaera lornae</name>
    <dbReference type="NCBI Taxonomy" id="1000568"/>
    <lineage>
        <taxon>Bacteria</taxon>
        <taxon>Bacillati</taxon>
        <taxon>Bacillota</taxon>
        <taxon>Negativicutes</taxon>
        <taxon>Veillonellales</taxon>
        <taxon>Veillonellaceae</taxon>
        <taxon>Megasphaera</taxon>
    </lineage>
</organism>
<accession>A0ABN0D175</accession>
<reference evidence="13 14" key="1">
    <citation type="submission" date="2011-04" db="EMBL/GenBank/DDBJ databases">
        <authorList>
            <person name="Harkins D.M."/>
            <person name="Madupu R."/>
            <person name="Durkin A.S."/>
            <person name="Torralba M."/>
            <person name="Methe B."/>
            <person name="Sutton G.G."/>
            <person name="Nelson K.E."/>
        </authorList>
    </citation>
    <scope>NUCLEOTIDE SEQUENCE [LARGE SCALE GENOMIC DNA]</scope>
    <source>
        <strain evidence="13 14">UPII 199-6</strain>
    </source>
</reference>
<evidence type="ECO:0000313" key="14">
    <source>
        <dbReference type="Proteomes" id="UP000004018"/>
    </source>
</evidence>
<evidence type="ECO:0000256" key="2">
    <source>
        <dbReference type="ARBA" id="ARBA00022527"/>
    </source>
</evidence>
<evidence type="ECO:0000256" key="8">
    <source>
        <dbReference type="ARBA" id="ARBA00048679"/>
    </source>
</evidence>
<dbReference type="PROSITE" id="PS00107">
    <property type="entry name" value="PROTEIN_KINASE_ATP"/>
    <property type="match status" value="1"/>
</dbReference>
<keyword evidence="5 13" id="KW-0418">Kinase</keyword>
<dbReference type="Gene3D" id="3.30.200.20">
    <property type="entry name" value="Phosphorylase Kinase, domain 1"/>
    <property type="match status" value="1"/>
</dbReference>
<evidence type="ECO:0000259" key="11">
    <source>
        <dbReference type="PROSITE" id="PS50011"/>
    </source>
</evidence>
<keyword evidence="10" id="KW-0812">Transmembrane</keyword>
<dbReference type="GO" id="GO:0016301">
    <property type="term" value="F:kinase activity"/>
    <property type="evidence" value="ECO:0007669"/>
    <property type="project" value="UniProtKB-KW"/>
</dbReference>
<dbReference type="Gene3D" id="3.30.10.20">
    <property type="match status" value="3"/>
</dbReference>
<dbReference type="Proteomes" id="UP000004018">
    <property type="component" value="Unassembled WGS sequence"/>
</dbReference>
<dbReference type="EC" id="2.7.11.1" evidence="1"/>
<dbReference type="SUPFAM" id="SSF56112">
    <property type="entry name" value="Protein kinase-like (PK-like)"/>
    <property type="match status" value="1"/>
</dbReference>
<proteinExistence type="predicted"/>
<dbReference type="PANTHER" id="PTHR43289">
    <property type="entry name" value="MITOGEN-ACTIVATED PROTEIN KINASE KINASE KINASE 20-RELATED"/>
    <property type="match status" value="1"/>
</dbReference>
<dbReference type="CDD" id="cd06577">
    <property type="entry name" value="PASTA_pknB"/>
    <property type="match status" value="3"/>
</dbReference>
<feature type="binding site" evidence="9">
    <location>
        <position position="48"/>
    </location>
    <ligand>
        <name>ATP</name>
        <dbReference type="ChEBI" id="CHEBI:30616"/>
    </ligand>
</feature>
<protein>
    <recommendedName>
        <fullName evidence="1">non-specific serine/threonine protein kinase</fullName>
        <ecNumber evidence="1">2.7.11.1</ecNumber>
    </recommendedName>
</protein>
<name>A0ABN0D175_9FIRM</name>
<keyword evidence="10" id="KW-1133">Transmembrane helix</keyword>
<dbReference type="NCBIfam" id="NF033483">
    <property type="entry name" value="PknB_PASTA_kin"/>
    <property type="match status" value="1"/>
</dbReference>
<dbReference type="InterPro" id="IPR011009">
    <property type="entry name" value="Kinase-like_dom_sf"/>
</dbReference>
<dbReference type="PROSITE" id="PS51178">
    <property type="entry name" value="PASTA"/>
    <property type="match status" value="3"/>
</dbReference>
<dbReference type="Pfam" id="PF00069">
    <property type="entry name" value="Pkinase"/>
    <property type="match status" value="1"/>
</dbReference>
<evidence type="ECO:0000256" key="1">
    <source>
        <dbReference type="ARBA" id="ARBA00012513"/>
    </source>
</evidence>
<evidence type="ECO:0000256" key="6">
    <source>
        <dbReference type="ARBA" id="ARBA00022840"/>
    </source>
</evidence>
<keyword evidence="3" id="KW-0808">Transferase</keyword>
<evidence type="ECO:0000256" key="10">
    <source>
        <dbReference type="SAM" id="Phobius"/>
    </source>
</evidence>
<dbReference type="SUPFAM" id="SSF54184">
    <property type="entry name" value="Penicillin-binding protein 2x (pbp-2x), c-terminal domain"/>
    <property type="match status" value="1"/>
</dbReference>
<keyword evidence="14" id="KW-1185">Reference proteome</keyword>
<evidence type="ECO:0000313" key="13">
    <source>
        <dbReference type="EMBL" id="EGL39782.1"/>
    </source>
</evidence>
<dbReference type="SMART" id="SM00740">
    <property type="entry name" value="PASTA"/>
    <property type="match status" value="3"/>
</dbReference>
<dbReference type="CDD" id="cd14014">
    <property type="entry name" value="STKc_PknB_like"/>
    <property type="match status" value="1"/>
</dbReference>
<comment type="caution">
    <text evidence="13">The sequence shown here is derived from an EMBL/GenBank/DDBJ whole genome shotgun (WGS) entry which is preliminary data.</text>
</comment>
<dbReference type="PROSITE" id="PS50011">
    <property type="entry name" value="PROTEIN_KINASE_DOM"/>
    <property type="match status" value="1"/>
</dbReference>
<dbReference type="RefSeq" id="WP_007391387.1">
    <property type="nucleotide sequence ID" value="NZ_AFIJ01000033.1"/>
</dbReference>
<dbReference type="PROSITE" id="PS00108">
    <property type="entry name" value="PROTEIN_KINASE_ST"/>
    <property type="match status" value="1"/>
</dbReference>
<dbReference type="Pfam" id="PF03793">
    <property type="entry name" value="PASTA"/>
    <property type="match status" value="3"/>
</dbReference>
<dbReference type="InterPro" id="IPR000719">
    <property type="entry name" value="Prot_kinase_dom"/>
</dbReference>
<keyword evidence="4 9" id="KW-0547">Nucleotide-binding</keyword>
<dbReference type="Gene3D" id="1.10.510.10">
    <property type="entry name" value="Transferase(Phosphotransferase) domain 1"/>
    <property type="match status" value="1"/>
</dbReference>